<evidence type="ECO:0000259" key="2">
    <source>
        <dbReference type="Pfam" id="PF00561"/>
    </source>
</evidence>
<dbReference type="PANTHER" id="PTHR43798:SF31">
    <property type="entry name" value="AB HYDROLASE SUPERFAMILY PROTEIN YCLE"/>
    <property type="match status" value="1"/>
</dbReference>
<feature type="domain" description="AB hydrolase-1" evidence="2">
    <location>
        <begin position="23"/>
        <end position="232"/>
    </location>
</feature>
<protein>
    <submittedName>
        <fullName evidence="3">Pimeloyl-ACP methyl ester carboxylesterase</fullName>
    </submittedName>
</protein>
<reference evidence="4" key="1">
    <citation type="submission" date="2016-10" db="EMBL/GenBank/DDBJ databases">
        <authorList>
            <person name="Varghese N."/>
            <person name="Submissions S."/>
        </authorList>
    </citation>
    <scope>NUCLEOTIDE SEQUENCE [LARGE SCALE GENOMIC DNA]</scope>
    <source>
        <strain evidence="4">FP5</strain>
    </source>
</reference>
<proteinExistence type="predicted"/>
<dbReference type="InterPro" id="IPR000073">
    <property type="entry name" value="AB_hydrolase_1"/>
</dbReference>
<dbReference type="AlphaFoldDB" id="A0A1I2RMY4"/>
<dbReference type="Proteomes" id="UP000198897">
    <property type="component" value="Unassembled WGS sequence"/>
</dbReference>
<gene>
    <name evidence="3" type="ORF">SAMN05216353_1406</name>
</gene>
<dbReference type="GO" id="GO:0016787">
    <property type="term" value="F:hydrolase activity"/>
    <property type="evidence" value="ECO:0007669"/>
    <property type="project" value="UniProtKB-KW"/>
</dbReference>
<dbReference type="PANTHER" id="PTHR43798">
    <property type="entry name" value="MONOACYLGLYCEROL LIPASE"/>
    <property type="match status" value="1"/>
</dbReference>
<dbReference type="GO" id="GO:0016020">
    <property type="term" value="C:membrane"/>
    <property type="evidence" value="ECO:0007669"/>
    <property type="project" value="TreeGrafter"/>
</dbReference>
<evidence type="ECO:0000313" key="4">
    <source>
        <dbReference type="Proteomes" id="UP000198897"/>
    </source>
</evidence>
<dbReference type="EMBL" id="FOOG01000040">
    <property type="protein sequence ID" value="SFG39997.1"/>
    <property type="molecule type" value="Genomic_DNA"/>
</dbReference>
<sequence length="261" mass="30457">MPYFTEKHGKQLFYEDKGNGEAIIFIHPPGMGRKVFRQQHTLAEHFRIIFPDLSGNGDSVLVTKAPDITFYAREIKQLIDHLRINKVTLVGYSCGGMVAQEFALTYPKRVHALILAGGFPKVDTGGLRFEFLVGMEWVRKSPETLAKLLSNSHFRDPLIKRELSEHMAKSSPDAWYEFYNRGFRYDCSRRLPNLEVPLLLMYGTKEIWINHHVKYYFNCPDTTLVYIERAYHQIPATHWPLFNQYIKEFLEKNVLSKRAEI</sequence>
<dbReference type="OrthoDB" id="9805423at2"/>
<keyword evidence="1" id="KW-0378">Hydrolase</keyword>
<dbReference type="Gene3D" id="3.40.50.1820">
    <property type="entry name" value="alpha/beta hydrolase"/>
    <property type="match status" value="1"/>
</dbReference>
<accession>A0A1I2RMY4</accession>
<dbReference type="InterPro" id="IPR050266">
    <property type="entry name" value="AB_hydrolase_sf"/>
</dbReference>
<dbReference type="Pfam" id="PF00561">
    <property type="entry name" value="Abhydrolase_1"/>
    <property type="match status" value="1"/>
</dbReference>
<organism evidence="3 4">
    <name type="scientific">Halobacillus alkaliphilus</name>
    <dbReference type="NCBI Taxonomy" id="396056"/>
    <lineage>
        <taxon>Bacteria</taxon>
        <taxon>Bacillati</taxon>
        <taxon>Bacillota</taxon>
        <taxon>Bacilli</taxon>
        <taxon>Bacillales</taxon>
        <taxon>Bacillaceae</taxon>
        <taxon>Halobacillus</taxon>
    </lineage>
</organism>
<evidence type="ECO:0000313" key="3">
    <source>
        <dbReference type="EMBL" id="SFG39997.1"/>
    </source>
</evidence>
<dbReference type="SUPFAM" id="SSF53474">
    <property type="entry name" value="alpha/beta-Hydrolases"/>
    <property type="match status" value="1"/>
</dbReference>
<evidence type="ECO:0000256" key="1">
    <source>
        <dbReference type="ARBA" id="ARBA00022801"/>
    </source>
</evidence>
<name>A0A1I2RMY4_9BACI</name>
<dbReference type="RefSeq" id="WP_089753724.1">
    <property type="nucleotide sequence ID" value="NZ_FOOG01000040.1"/>
</dbReference>
<keyword evidence="4" id="KW-1185">Reference proteome</keyword>
<dbReference type="PRINTS" id="PR00111">
    <property type="entry name" value="ABHYDROLASE"/>
</dbReference>
<dbReference type="InterPro" id="IPR029058">
    <property type="entry name" value="AB_hydrolase_fold"/>
</dbReference>